<organism evidence="3">
    <name type="scientific">Arabidopsis thaliana</name>
    <name type="common">Mouse-ear cress</name>
    <dbReference type="NCBI Taxonomy" id="3702"/>
    <lineage>
        <taxon>Eukaryota</taxon>
        <taxon>Viridiplantae</taxon>
        <taxon>Streptophyta</taxon>
        <taxon>Embryophyta</taxon>
        <taxon>Tracheophyta</taxon>
        <taxon>Spermatophyta</taxon>
        <taxon>Magnoliopsida</taxon>
        <taxon>eudicotyledons</taxon>
        <taxon>Gunneridae</taxon>
        <taxon>Pentapetalae</taxon>
        <taxon>rosids</taxon>
        <taxon>malvids</taxon>
        <taxon>Brassicales</taxon>
        <taxon>Brassicaceae</taxon>
        <taxon>Camelineae</taxon>
        <taxon>Arabidopsis</taxon>
    </lineage>
</organism>
<accession>Q0WP77</accession>
<dbReference type="Pfam" id="PF14111">
    <property type="entry name" value="DUF4283"/>
    <property type="match status" value="1"/>
</dbReference>
<dbReference type="EMBL" id="AK229202">
    <property type="protein sequence ID" value="BAF01072.1"/>
    <property type="molecule type" value="mRNA"/>
</dbReference>
<dbReference type="InterPro" id="IPR025558">
    <property type="entry name" value="DUF4283"/>
</dbReference>
<name>Q0WP77_ARATH</name>
<evidence type="ECO:0000313" key="3">
    <source>
        <dbReference type="EMBL" id="BAF01072.1"/>
    </source>
</evidence>
<dbReference type="InterPro" id="IPR040256">
    <property type="entry name" value="At4g02000-like"/>
</dbReference>
<protein>
    <recommendedName>
        <fullName evidence="4">DUF4283 domain-containing protein</fullName>
    </recommendedName>
</protein>
<feature type="domain" description="DUF4283" evidence="1">
    <location>
        <begin position="3"/>
        <end position="75"/>
    </location>
</feature>
<dbReference type="PANTHER" id="PTHR31286">
    <property type="entry name" value="GLYCINE-RICH CELL WALL STRUCTURAL PROTEIN 1.8-LIKE"/>
    <property type="match status" value="1"/>
</dbReference>
<dbReference type="ExpressionAtlas" id="Q0WP77">
    <property type="expression patterns" value="differential"/>
</dbReference>
<proteinExistence type="evidence at transcript level"/>
<dbReference type="Pfam" id="PF14392">
    <property type="entry name" value="zf-CCHC_4"/>
    <property type="match status" value="1"/>
</dbReference>
<dbReference type="InterPro" id="IPR025836">
    <property type="entry name" value="Zn_knuckle_CX2CX4HX4C"/>
</dbReference>
<dbReference type="AlphaFoldDB" id="Q0WP77"/>
<sequence>MGRPVMPRRQNIRSIVASMPRIWGQSGLVHGRLISGNQFQFIFPSEESLDTVMRRGPWAFNDRMLILQRWFPTNQPLINFIPFWIQIRGIPYHYLTREVIAHVGRALGNLMEVDFGLETAARVDYVRVQVNWNIEDPLRFQRNFQFEANVNTLLRFRFERLRGFCEVCGMLTHDSGACLIQNGGGEDLSDDDNEDAALPPAINQNHGVIIREIADDEENGDAAK</sequence>
<evidence type="ECO:0008006" key="4">
    <source>
        <dbReference type="Google" id="ProtNLM"/>
    </source>
</evidence>
<feature type="domain" description="Zinc knuckle CX2CX4HX4C" evidence="2">
    <location>
        <begin position="132"/>
        <end position="179"/>
    </location>
</feature>
<evidence type="ECO:0000259" key="2">
    <source>
        <dbReference type="Pfam" id="PF14392"/>
    </source>
</evidence>
<evidence type="ECO:0000259" key="1">
    <source>
        <dbReference type="Pfam" id="PF14111"/>
    </source>
</evidence>
<dbReference type="PANTHER" id="PTHR31286:SF162">
    <property type="entry name" value="DUF4283 DOMAIN-CONTAINING PROTEIN-RELATED"/>
    <property type="match status" value="1"/>
</dbReference>
<reference evidence="3" key="1">
    <citation type="submission" date="2006-07" db="EMBL/GenBank/DDBJ databases">
        <title>Large-scale analysis of RIKEN Arabidopsis full-length (RAFL) cDNAs.</title>
        <authorList>
            <person name="Totoki Y."/>
            <person name="Seki M."/>
            <person name="Ishida J."/>
            <person name="Nakajima M."/>
            <person name="Enju A."/>
            <person name="Morosawa T."/>
            <person name="Kamiya A."/>
            <person name="Narusaka M."/>
            <person name="Shin-i T."/>
            <person name="Nakagawa M."/>
            <person name="Sakamoto N."/>
            <person name="Oishi K."/>
            <person name="Kohara Y."/>
            <person name="Kobayashi M."/>
            <person name="Toyoda A."/>
            <person name="Sakaki Y."/>
            <person name="Sakurai T."/>
            <person name="Iida K."/>
            <person name="Akiyama K."/>
            <person name="Satou M."/>
            <person name="Toyoda T."/>
            <person name="Konagaya A."/>
            <person name="Carninci P."/>
            <person name="Kawai J."/>
            <person name="Hayashizaki Y."/>
            <person name="Shinozaki K."/>
        </authorList>
    </citation>
    <scope>NUCLEOTIDE SEQUENCE</scope>
</reference>